<accession>A0A116MEN2</accession>
<protein>
    <submittedName>
        <fullName evidence="2">Uncharacterized protein</fullName>
    </submittedName>
</protein>
<dbReference type="EMBL" id="FIHM01000039">
    <property type="protein sequence ID" value="CYV43534.1"/>
    <property type="molecule type" value="Genomic_DNA"/>
</dbReference>
<dbReference type="AlphaFoldDB" id="A0A116MEN2"/>
<evidence type="ECO:0000313" key="3">
    <source>
        <dbReference type="Proteomes" id="UP000074850"/>
    </source>
</evidence>
<keyword evidence="1" id="KW-1133">Transmembrane helix</keyword>
<gene>
    <name evidence="2" type="ORF">ERS132426_01606</name>
</gene>
<keyword evidence="1" id="KW-0812">Transmembrane</keyword>
<feature type="transmembrane region" description="Helical" evidence="1">
    <location>
        <begin position="33"/>
        <end position="51"/>
    </location>
</feature>
<evidence type="ECO:0000313" key="2">
    <source>
        <dbReference type="EMBL" id="CYV43534.1"/>
    </source>
</evidence>
<name>A0A116MEN2_STRSU</name>
<keyword evidence="1" id="KW-0472">Membrane</keyword>
<organism evidence="2 3">
    <name type="scientific">Streptococcus suis</name>
    <dbReference type="NCBI Taxonomy" id="1307"/>
    <lineage>
        <taxon>Bacteria</taxon>
        <taxon>Bacillati</taxon>
        <taxon>Bacillota</taxon>
        <taxon>Bacilli</taxon>
        <taxon>Lactobacillales</taxon>
        <taxon>Streptococcaceae</taxon>
        <taxon>Streptococcus</taxon>
    </lineage>
</organism>
<reference evidence="2 3" key="1">
    <citation type="submission" date="2016-02" db="EMBL/GenBank/DDBJ databases">
        <authorList>
            <consortium name="Pathogen Informatics"/>
        </authorList>
    </citation>
    <scope>NUCLEOTIDE SEQUENCE [LARGE SCALE GENOMIC DNA]</scope>
    <source>
        <strain evidence="2 3">LSS64</strain>
    </source>
</reference>
<evidence type="ECO:0000256" key="1">
    <source>
        <dbReference type="SAM" id="Phobius"/>
    </source>
</evidence>
<dbReference type="Proteomes" id="UP000074850">
    <property type="component" value="Unassembled WGS sequence"/>
</dbReference>
<sequence>MKWLLSHIHTILLVLGFSFVAYAAFLFSVKIGYLVTGLLLVLLAVIINHSAGQSG</sequence>
<proteinExistence type="predicted"/>